<dbReference type="Gene3D" id="1.10.10.10">
    <property type="entry name" value="Winged helix-like DNA-binding domain superfamily/Winged helix DNA-binding domain"/>
    <property type="match status" value="1"/>
</dbReference>
<dbReference type="PANTHER" id="PTHR33204">
    <property type="entry name" value="TRANSCRIPTIONAL REGULATOR, MARR FAMILY"/>
    <property type="match status" value="1"/>
</dbReference>
<keyword evidence="3" id="KW-0804">Transcription</keyword>
<reference evidence="5" key="2">
    <citation type="submission" date="2023-01" db="EMBL/GenBank/DDBJ databases">
        <authorList>
            <person name="Sun Q."/>
            <person name="Evtushenko L."/>
        </authorList>
    </citation>
    <scope>NUCLEOTIDE SEQUENCE</scope>
    <source>
        <strain evidence="5">VKM Ac-1321</strain>
    </source>
</reference>
<dbReference type="PANTHER" id="PTHR33204:SF18">
    <property type="entry name" value="TRANSCRIPTIONAL REGULATORY PROTEIN"/>
    <property type="match status" value="1"/>
</dbReference>
<sequence length="215" mass="23117">MSQYHQFCGLARALDVIGDRWNLLIVRELLIGERRHHDLRAALPGIATNLLGERLRQLTAAGIVERRGEAGRKAVSYRLTELGHGLREPVLGLVRWGAAFMAAGPRPEDTVQPQWLALALDALLPATGLPADVGILVTADGSEFTIRATGRPRVVPHRDGRIDATIEAPTSVVLGLFAGALTLDSPAASRARITDPHELLAHLLPAMTAPPTHTT</sequence>
<comment type="caution">
    <text evidence="5">The sequence shown here is derived from an EMBL/GenBank/DDBJ whole genome shotgun (WGS) entry which is preliminary data.</text>
</comment>
<evidence type="ECO:0000313" key="6">
    <source>
        <dbReference type="Proteomes" id="UP001143480"/>
    </source>
</evidence>
<proteinExistence type="predicted"/>
<keyword evidence="1" id="KW-0805">Transcription regulation</keyword>
<keyword evidence="6" id="KW-1185">Reference proteome</keyword>
<dbReference type="InterPro" id="IPR002577">
    <property type="entry name" value="HTH_HxlR"/>
</dbReference>
<keyword evidence="2" id="KW-0238">DNA-binding</keyword>
<dbReference type="InterPro" id="IPR036388">
    <property type="entry name" value="WH-like_DNA-bd_sf"/>
</dbReference>
<evidence type="ECO:0000313" key="5">
    <source>
        <dbReference type="EMBL" id="GLL08116.1"/>
    </source>
</evidence>
<dbReference type="EMBL" id="BSFP01000127">
    <property type="protein sequence ID" value="GLL08116.1"/>
    <property type="molecule type" value="Genomic_DNA"/>
</dbReference>
<name>A0A9W6KU27_9ACTN</name>
<evidence type="ECO:0000256" key="3">
    <source>
        <dbReference type="ARBA" id="ARBA00023163"/>
    </source>
</evidence>
<protein>
    <submittedName>
        <fullName evidence="5">HxlR family transcriptional regulator</fullName>
    </submittedName>
</protein>
<dbReference type="Pfam" id="PF01638">
    <property type="entry name" value="HxlR"/>
    <property type="match status" value="1"/>
</dbReference>
<evidence type="ECO:0000259" key="4">
    <source>
        <dbReference type="PROSITE" id="PS51118"/>
    </source>
</evidence>
<evidence type="ECO:0000256" key="1">
    <source>
        <dbReference type="ARBA" id="ARBA00023015"/>
    </source>
</evidence>
<gene>
    <name evidence="5" type="ORF">GCM10017581_098760</name>
</gene>
<evidence type="ECO:0000256" key="2">
    <source>
        <dbReference type="ARBA" id="ARBA00023125"/>
    </source>
</evidence>
<reference evidence="5" key="1">
    <citation type="journal article" date="2014" name="Int. J. Syst. Evol. Microbiol.">
        <title>Complete genome sequence of Corynebacterium casei LMG S-19264T (=DSM 44701T), isolated from a smear-ripened cheese.</title>
        <authorList>
            <consortium name="US DOE Joint Genome Institute (JGI-PGF)"/>
            <person name="Walter F."/>
            <person name="Albersmeier A."/>
            <person name="Kalinowski J."/>
            <person name="Ruckert C."/>
        </authorList>
    </citation>
    <scope>NUCLEOTIDE SEQUENCE</scope>
    <source>
        <strain evidence="5">VKM Ac-1321</strain>
    </source>
</reference>
<dbReference type="GO" id="GO:0003677">
    <property type="term" value="F:DNA binding"/>
    <property type="evidence" value="ECO:0007669"/>
    <property type="project" value="UniProtKB-KW"/>
</dbReference>
<accession>A0A9W6KU27</accession>
<dbReference type="InterPro" id="IPR036390">
    <property type="entry name" value="WH_DNA-bd_sf"/>
</dbReference>
<dbReference type="Proteomes" id="UP001143480">
    <property type="component" value="Unassembled WGS sequence"/>
</dbReference>
<feature type="domain" description="HTH hxlR-type" evidence="4">
    <location>
        <begin position="8"/>
        <end position="105"/>
    </location>
</feature>
<dbReference type="SUPFAM" id="SSF46785">
    <property type="entry name" value="Winged helix' DNA-binding domain"/>
    <property type="match status" value="1"/>
</dbReference>
<dbReference type="RefSeq" id="WP_271190274.1">
    <property type="nucleotide sequence ID" value="NZ_BSFP01000127.1"/>
</dbReference>
<dbReference type="AlphaFoldDB" id="A0A9W6KU27"/>
<organism evidence="5 6">
    <name type="scientific">Dactylosporangium matsuzakiense</name>
    <dbReference type="NCBI Taxonomy" id="53360"/>
    <lineage>
        <taxon>Bacteria</taxon>
        <taxon>Bacillati</taxon>
        <taxon>Actinomycetota</taxon>
        <taxon>Actinomycetes</taxon>
        <taxon>Micromonosporales</taxon>
        <taxon>Micromonosporaceae</taxon>
        <taxon>Dactylosporangium</taxon>
    </lineage>
</organism>
<dbReference type="PROSITE" id="PS51118">
    <property type="entry name" value="HTH_HXLR"/>
    <property type="match status" value="1"/>
</dbReference>